<proteinExistence type="predicted"/>
<dbReference type="EMBL" id="JBHUGA010000009">
    <property type="protein sequence ID" value="MFD1845862.1"/>
    <property type="molecule type" value="Genomic_DNA"/>
</dbReference>
<dbReference type="Proteomes" id="UP001597307">
    <property type="component" value="Unassembled WGS sequence"/>
</dbReference>
<dbReference type="CDD" id="cd07377">
    <property type="entry name" value="WHTH_GntR"/>
    <property type="match status" value="1"/>
</dbReference>
<reference evidence="6" key="1">
    <citation type="journal article" date="2019" name="Int. J. Syst. Evol. Microbiol.">
        <title>The Global Catalogue of Microorganisms (GCM) 10K type strain sequencing project: providing services to taxonomists for standard genome sequencing and annotation.</title>
        <authorList>
            <consortium name="The Broad Institute Genomics Platform"/>
            <consortium name="The Broad Institute Genome Sequencing Center for Infectious Disease"/>
            <person name="Wu L."/>
            <person name="Ma J."/>
        </authorList>
    </citation>
    <scope>NUCLEOTIDE SEQUENCE [LARGE SCALE GENOMIC DNA]</scope>
    <source>
        <strain evidence="6">JCM 11496</strain>
    </source>
</reference>
<dbReference type="SUPFAM" id="SSF48008">
    <property type="entry name" value="GntR ligand-binding domain-like"/>
    <property type="match status" value="1"/>
</dbReference>
<dbReference type="InterPro" id="IPR036390">
    <property type="entry name" value="WH_DNA-bd_sf"/>
</dbReference>
<dbReference type="Gene3D" id="1.20.120.530">
    <property type="entry name" value="GntR ligand-binding domain-like"/>
    <property type="match status" value="1"/>
</dbReference>
<dbReference type="PRINTS" id="PR00035">
    <property type="entry name" value="HTHGNTR"/>
</dbReference>
<evidence type="ECO:0000313" key="5">
    <source>
        <dbReference type="EMBL" id="MFD1845862.1"/>
    </source>
</evidence>
<dbReference type="InterPro" id="IPR008920">
    <property type="entry name" value="TF_FadR/GntR_C"/>
</dbReference>
<sequence>MRNHELVLSWIEVELAAGRLAVGQRLPGERAVAEQLNVSRASAREGIRVLEAMGVVRAGVGSGPGSGTVITANPAVAIGAALRFHVASSHLPVEDIVQTRLLLETWAVGQARATAPSMAVAADLLEKMDHPGLAAGEFLRLDALFHVALAEAAGNVLIGAMMSSLRGSIESYTLELTSRLPDWNRTAERLRSEHRAIFQAIAAGNDDAEPAGDARSPGPDASTLIADHIAGFYREAGL</sequence>
<dbReference type="Pfam" id="PF07729">
    <property type="entry name" value="FCD"/>
    <property type="match status" value="1"/>
</dbReference>
<evidence type="ECO:0000259" key="4">
    <source>
        <dbReference type="PROSITE" id="PS50949"/>
    </source>
</evidence>
<dbReference type="SMART" id="SM00345">
    <property type="entry name" value="HTH_GNTR"/>
    <property type="match status" value="1"/>
</dbReference>
<protein>
    <submittedName>
        <fullName evidence="5">FadR/GntR family transcriptional regulator</fullName>
    </submittedName>
</protein>
<dbReference type="SMART" id="SM00895">
    <property type="entry name" value="FCD"/>
    <property type="match status" value="1"/>
</dbReference>
<dbReference type="RefSeq" id="WP_343878099.1">
    <property type="nucleotide sequence ID" value="NZ_BAAAIJ010000009.1"/>
</dbReference>
<evidence type="ECO:0000256" key="3">
    <source>
        <dbReference type="ARBA" id="ARBA00023163"/>
    </source>
</evidence>
<dbReference type="Pfam" id="PF00392">
    <property type="entry name" value="GntR"/>
    <property type="match status" value="1"/>
</dbReference>
<keyword evidence="3" id="KW-0804">Transcription</keyword>
<dbReference type="Gene3D" id="1.10.10.10">
    <property type="entry name" value="Winged helix-like DNA-binding domain superfamily/Winged helix DNA-binding domain"/>
    <property type="match status" value="1"/>
</dbReference>
<dbReference type="PANTHER" id="PTHR43537">
    <property type="entry name" value="TRANSCRIPTIONAL REGULATOR, GNTR FAMILY"/>
    <property type="match status" value="1"/>
</dbReference>
<dbReference type="InterPro" id="IPR011711">
    <property type="entry name" value="GntR_C"/>
</dbReference>
<dbReference type="InterPro" id="IPR036388">
    <property type="entry name" value="WH-like_DNA-bd_sf"/>
</dbReference>
<comment type="caution">
    <text evidence="5">The sequence shown here is derived from an EMBL/GenBank/DDBJ whole genome shotgun (WGS) entry which is preliminary data.</text>
</comment>
<dbReference type="PANTHER" id="PTHR43537:SF24">
    <property type="entry name" value="GLUCONATE OPERON TRANSCRIPTIONAL REPRESSOR"/>
    <property type="match status" value="1"/>
</dbReference>
<accession>A0ABW4Q4W5</accession>
<name>A0ABW4Q4W5_9MICC</name>
<keyword evidence="1" id="KW-0805">Transcription regulation</keyword>
<keyword evidence="6" id="KW-1185">Reference proteome</keyword>
<evidence type="ECO:0000256" key="2">
    <source>
        <dbReference type="ARBA" id="ARBA00023125"/>
    </source>
</evidence>
<dbReference type="InterPro" id="IPR000524">
    <property type="entry name" value="Tscrpt_reg_HTH_GntR"/>
</dbReference>
<evidence type="ECO:0000313" key="6">
    <source>
        <dbReference type="Proteomes" id="UP001597307"/>
    </source>
</evidence>
<feature type="domain" description="HTH gntR-type" evidence="4">
    <location>
        <begin position="1"/>
        <end position="73"/>
    </location>
</feature>
<organism evidence="5 6">
    <name type="scientific">Arthrobacter flavus</name>
    <dbReference type="NCBI Taxonomy" id="95172"/>
    <lineage>
        <taxon>Bacteria</taxon>
        <taxon>Bacillati</taxon>
        <taxon>Actinomycetota</taxon>
        <taxon>Actinomycetes</taxon>
        <taxon>Micrococcales</taxon>
        <taxon>Micrococcaceae</taxon>
        <taxon>Arthrobacter</taxon>
    </lineage>
</organism>
<keyword evidence="2" id="KW-0238">DNA-binding</keyword>
<gene>
    <name evidence="5" type="ORF">ACFSFX_04550</name>
</gene>
<dbReference type="SUPFAM" id="SSF46785">
    <property type="entry name" value="Winged helix' DNA-binding domain"/>
    <property type="match status" value="1"/>
</dbReference>
<evidence type="ECO:0000256" key="1">
    <source>
        <dbReference type="ARBA" id="ARBA00023015"/>
    </source>
</evidence>
<dbReference type="PROSITE" id="PS50949">
    <property type="entry name" value="HTH_GNTR"/>
    <property type="match status" value="1"/>
</dbReference>